<dbReference type="Gene3D" id="3.30.70.100">
    <property type="match status" value="1"/>
</dbReference>
<dbReference type="SUPFAM" id="SSF54909">
    <property type="entry name" value="Dimeric alpha+beta barrel"/>
    <property type="match status" value="1"/>
</dbReference>
<dbReference type="Proteomes" id="UP001222770">
    <property type="component" value="Unassembled WGS sequence"/>
</dbReference>
<keyword evidence="2" id="KW-1185">Reference proteome</keyword>
<evidence type="ECO:0000313" key="2">
    <source>
        <dbReference type="Proteomes" id="UP001222770"/>
    </source>
</evidence>
<dbReference type="EMBL" id="JAROCY010000015">
    <property type="protein sequence ID" value="MDF8334677.1"/>
    <property type="molecule type" value="Genomic_DNA"/>
</dbReference>
<gene>
    <name evidence="1" type="ORF">POM99_15820</name>
</gene>
<comment type="caution">
    <text evidence="1">The sequence shown here is derived from an EMBL/GenBank/DDBJ whole genome shotgun (WGS) entry which is preliminary data.</text>
</comment>
<reference evidence="1 2" key="1">
    <citation type="submission" date="2023-03" db="EMBL/GenBank/DDBJ databases">
        <title>Novosphingobium cyanobacteriorum sp. nov., isolated from a eutrophic reservoir during the Microcystis bloom period.</title>
        <authorList>
            <person name="Kang M."/>
            <person name="Le V."/>
            <person name="Ko S.-R."/>
            <person name="Lee S.-A."/>
            <person name="Ahn C.-Y."/>
        </authorList>
    </citation>
    <scope>NUCLEOTIDE SEQUENCE [LARGE SCALE GENOMIC DNA]</scope>
    <source>
        <strain evidence="1 2">HBC54</strain>
    </source>
</reference>
<name>A0ABT6CLF0_9SPHN</name>
<sequence length="102" mass="11208">MAKYKLVAFSNAAEGRDDDFNTWYDGQHMPDVLNVPGFVSAERFTCVGEGPHRYMAIYEIETDDLGAVLAEFGKRPGTELMPISDALDFGTAQVGFWQPVGG</sequence>
<proteinExistence type="predicted"/>
<evidence type="ECO:0000313" key="1">
    <source>
        <dbReference type="EMBL" id="MDF8334677.1"/>
    </source>
</evidence>
<dbReference type="RefSeq" id="WP_277279447.1">
    <property type="nucleotide sequence ID" value="NZ_JAROCY010000015.1"/>
</dbReference>
<protein>
    <submittedName>
        <fullName evidence="1">Uncharacterized protein</fullName>
    </submittedName>
</protein>
<accession>A0ABT6CLF0</accession>
<dbReference type="InterPro" id="IPR011008">
    <property type="entry name" value="Dimeric_a/b-barrel"/>
</dbReference>
<organism evidence="1 2">
    <name type="scientific">Novosphingobium cyanobacteriorum</name>
    <dbReference type="NCBI Taxonomy" id="3024215"/>
    <lineage>
        <taxon>Bacteria</taxon>
        <taxon>Pseudomonadati</taxon>
        <taxon>Pseudomonadota</taxon>
        <taxon>Alphaproteobacteria</taxon>
        <taxon>Sphingomonadales</taxon>
        <taxon>Sphingomonadaceae</taxon>
        <taxon>Novosphingobium</taxon>
    </lineage>
</organism>